<evidence type="ECO:0000313" key="4">
    <source>
        <dbReference type="Proteomes" id="UP000095541"/>
    </source>
</evidence>
<dbReference type="Proteomes" id="UP000095541">
    <property type="component" value="Unassembled WGS sequence"/>
</dbReference>
<dbReference type="EMBL" id="CZBI01000013">
    <property type="protein sequence ID" value="CUQ46872.1"/>
    <property type="molecule type" value="Genomic_DNA"/>
</dbReference>
<reference evidence="3 4" key="1">
    <citation type="submission" date="2015-09" db="EMBL/GenBank/DDBJ databases">
        <authorList>
            <consortium name="Pathogen Informatics"/>
        </authorList>
    </citation>
    <scope>NUCLEOTIDE SEQUENCE [LARGE SCALE GENOMIC DNA]</scope>
    <source>
        <strain evidence="3 4">2789STDY5834945</strain>
    </source>
</reference>
<dbReference type="Gene3D" id="3.40.50.2000">
    <property type="entry name" value="Glycogen Phosphorylase B"/>
    <property type="match status" value="2"/>
</dbReference>
<organism evidence="3 4">
    <name type="scientific">Bacteroides thetaiotaomicron</name>
    <dbReference type="NCBI Taxonomy" id="818"/>
    <lineage>
        <taxon>Bacteria</taxon>
        <taxon>Pseudomonadati</taxon>
        <taxon>Bacteroidota</taxon>
        <taxon>Bacteroidia</taxon>
        <taxon>Bacteroidales</taxon>
        <taxon>Bacteroidaceae</taxon>
        <taxon>Bacteroides</taxon>
    </lineage>
</organism>
<sequence>MLIGIDFSLATSTCRGMGRYVREIVSCLMKLDTNNIYYLYTHNPISFHLPCNFIERRILCCNTIIAEQLYLPIVAYRDHLDVLWCPGNTFPLFLSSKIKLVVTIHDLIFYLKFNDPSSIRQKIGRFYRSLVTSCGKMKINSCVTVSRYSAEEIKLKLGLQDIYITYNKIDAFYQLVQNIDRPIKRDNFYFTVSGDAPSKNLSMLIDIFQGELSDEKLIIAGIPNGSILRSKQKSNIIFLPQGIEDKELIRYYLTCKMFVFLSKCEGFGIPALEAIVCRTPMVCSNTTSLPEVVGHLGILVNPNNKSEIIDALLNSSYKLKNDEVEMHIQKYLKWSESAEIILKVLTK</sequence>
<dbReference type="GO" id="GO:0009103">
    <property type="term" value="P:lipopolysaccharide biosynthetic process"/>
    <property type="evidence" value="ECO:0007669"/>
    <property type="project" value="TreeGrafter"/>
</dbReference>
<dbReference type="PANTHER" id="PTHR46401">
    <property type="entry name" value="GLYCOSYLTRANSFERASE WBBK-RELATED"/>
    <property type="match status" value="1"/>
</dbReference>
<proteinExistence type="predicted"/>
<dbReference type="SUPFAM" id="SSF53756">
    <property type="entry name" value="UDP-Glycosyltransferase/glycogen phosphorylase"/>
    <property type="match status" value="1"/>
</dbReference>
<dbReference type="Pfam" id="PF00534">
    <property type="entry name" value="Glycos_transf_1"/>
    <property type="match status" value="1"/>
</dbReference>
<evidence type="ECO:0000256" key="1">
    <source>
        <dbReference type="ARBA" id="ARBA00022679"/>
    </source>
</evidence>
<name>A0A174WIR2_BACT4</name>
<dbReference type="CDD" id="cd03809">
    <property type="entry name" value="GT4_MtfB-like"/>
    <property type="match status" value="1"/>
</dbReference>
<evidence type="ECO:0000313" key="3">
    <source>
        <dbReference type="EMBL" id="CUQ46872.1"/>
    </source>
</evidence>
<protein>
    <submittedName>
        <fullName evidence="3">Glycosyl transferase family protein</fullName>
    </submittedName>
</protein>
<feature type="domain" description="Glycosyl transferase family 1" evidence="2">
    <location>
        <begin position="184"/>
        <end position="312"/>
    </location>
</feature>
<keyword evidence="1 3" id="KW-0808">Transferase</keyword>
<evidence type="ECO:0000259" key="2">
    <source>
        <dbReference type="Pfam" id="PF00534"/>
    </source>
</evidence>
<dbReference type="AlphaFoldDB" id="A0A174WIR2"/>
<dbReference type="InterPro" id="IPR001296">
    <property type="entry name" value="Glyco_trans_1"/>
</dbReference>
<dbReference type="RefSeq" id="WP_055221972.1">
    <property type="nucleotide sequence ID" value="NZ_CZBI01000013.1"/>
</dbReference>
<dbReference type="PANTHER" id="PTHR46401:SF2">
    <property type="entry name" value="GLYCOSYLTRANSFERASE WBBK-RELATED"/>
    <property type="match status" value="1"/>
</dbReference>
<dbReference type="GO" id="GO:0016757">
    <property type="term" value="F:glycosyltransferase activity"/>
    <property type="evidence" value="ECO:0007669"/>
    <property type="project" value="InterPro"/>
</dbReference>
<gene>
    <name evidence="3" type="ORF">ERS852557_04813</name>
</gene>
<accession>A0A174WIR2</accession>